<gene>
    <name evidence="4" type="ORF">DQG23_09855</name>
</gene>
<evidence type="ECO:0000259" key="3">
    <source>
        <dbReference type="Pfam" id="PF07833"/>
    </source>
</evidence>
<dbReference type="Gene3D" id="3.30.457.10">
    <property type="entry name" value="Copper amine oxidase-like, N-terminal domain"/>
    <property type="match status" value="1"/>
</dbReference>
<dbReference type="InterPro" id="IPR032675">
    <property type="entry name" value="LRR_dom_sf"/>
</dbReference>
<dbReference type="PANTHER" id="PTHR46652:SF3">
    <property type="entry name" value="LEUCINE-RICH REPEAT-CONTAINING PROTEIN 9"/>
    <property type="match status" value="1"/>
</dbReference>
<keyword evidence="2" id="KW-0677">Repeat</keyword>
<name>A0A329MPV2_9BACL</name>
<evidence type="ECO:0000313" key="5">
    <source>
        <dbReference type="Proteomes" id="UP000250369"/>
    </source>
</evidence>
<organism evidence="4 5">
    <name type="scientific">Paenibacillus contaminans</name>
    <dbReference type="NCBI Taxonomy" id="450362"/>
    <lineage>
        <taxon>Bacteria</taxon>
        <taxon>Bacillati</taxon>
        <taxon>Bacillota</taxon>
        <taxon>Bacilli</taxon>
        <taxon>Bacillales</taxon>
        <taxon>Paenibacillaceae</taxon>
        <taxon>Paenibacillus</taxon>
    </lineage>
</organism>
<dbReference type="PANTHER" id="PTHR46652">
    <property type="entry name" value="LEUCINE-RICH REPEAT AND IQ DOMAIN-CONTAINING PROTEIN 1-RELATED"/>
    <property type="match status" value="1"/>
</dbReference>
<evidence type="ECO:0000256" key="2">
    <source>
        <dbReference type="ARBA" id="ARBA00022737"/>
    </source>
</evidence>
<dbReference type="PROSITE" id="PS51450">
    <property type="entry name" value="LRR"/>
    <property type="match status" value="2"/>
</dbReference>
<dbReference type="Pfam" id="PF07833">
    <property type="entry name" value="Cu_amine_oxidN1"/>
    <property type="match status" value="1"/>
</dbReference>
<keyword evidence="5" id="KW-1185">Reference proteome</keyword>
<dbReference type="InterPro" id="IPR050836">
    <property type="entry name" value="SDS22/Internalin_LRR"/>
</dbReference>
<dbReference type="SUPFAM" id="SSF55383">
    <property type="entry name" value="Copper amine oxidase, domain N"/>
    <property type="match status" value="1"/>
</dbReference>
<comment type="caution">
    <text evidence="4">The sequence shown here is derived from an EMBL/GenBank/DDBJ whole genome shotgun (WGS) entry which is preliminary data.</text>
</comment>
<keyword evidence="1" id="KW-0433">Leucine-rich repeat</keyword>
<dbReference type="Proteomes" id="UP000250369">
    <property type="component" value="Unassembled WGS sequence"/>
</dbReference>
<proteinExistence type="predicted"/>
<sequence length="378" mass="42327">MVQLILKKPLCTLMGGENVKLKTTVSLIITACLILPSFTMAKDSLIEDANLESAIKNKLEVSELTVQNLTDLNYLLIYKDYDIKSLNGLENASNLSQFLIQYNEVSDLTPLRNLNNLWFLSLNHNEITDITPISNLKKLRSLGLDFNNIVDISALRGLRLGSLSLESNPYLKDISVLSQVQNIHKLNLANTSITDLTPLENQPINSLNISDTEVSDLTPLEKITSLNTLYVKNLPMDAHGEVVLERLKARGVEIDIPPDYISKSIIKVNGENPNFDVAPILSYDRTMVPMRKIFELLGVSVGWDEKTSTITADSGTTKVRFTIGSRKVTVNDRDLYFEVKPQLYQNTTMVPLRFITEILGTTVEWDEVNSIINIKSKG</sequence>
<evidence type="ECO:0000313" key="4">
    <source>
        <dbReference type="EMBL" id="RAV21560.1"/>
    </source>
</evidence>
<dbReference type="InterPro" id="IPR001611">
    <property type="entry name" value="Leu-rich_rpt"/>
</dbReference>
<accession>A0A329MPV2</accession>
<reference evidence="4 5" key="1">
    <citation type="journal article" date="2009" name="Int. J. Syst. Evol. Microbiol.">
        <title>Paenibacillus contaminans sp. nov., isolated from a contaminated laboratory plate.</title>
        <authorList>
            <person name="Chou J.H."/>
            <person name="Lee J.H."/>
            <person name="Lin M.C."/>
            <person name="Chang P.S."/>
            <person name="Arun A.B."/>
            <person name="Young C.C."/>
            <person name="Chen W.M."/>
        </authorList>
    </citation>
    <scope>NUCLEOTIDE SEQUENCE [LARGE SCALE GENOMIC DNA]</scope>
    <source>
        <strain evidence="4 5">CKOBP-6</strain>
    </source>
</reference>
<feature type="domain" description="Copper amine oxidase-like N-terminal" evidence="3">
    <location>
        <begin position="267"/>
        <end position="372"/>
    </location>
</feature>
<dbReference type="InterPro" id="IPR025875">
    <property type="entry name" value="Leu-rich_rpt_4"/>
</dbReference>
<protein>
    <recommendedName>
        <fullName evidence="3">Copper amine oxidase-like N-terminal domain-containing protein</fullName>
    </recommendedName>
</protein>
<dbReference type="InterPro" id="IPR012854">
    <property type="entry name" value="Cu_amine_oxidase-like_N"/>
</dbReference>
<dbReference type="Pfam" id="PF12799">
    <property type="entry name" value="LRR_4"/>
    <property type="match status" value="1"/>
</dbReference>
<dbReference type="AlphaFoldDB" id="A0A329MPV2"/>
<dbReference type="EMBL" id="QMFB01000004">
    <property type="protein sequence ID" value="RAV21560.1"/>
    <property type="molecule type" value="Genomic_DNA"/>
</dbReference>
<dbReference type="Gene3D" id="3.80.10.10">
    <property type="entry name" value="Ribonuclease Inhibitor"/>
    <property type="match status" value="1"/>
</dbReference>
<dbReference type="InterPro" id="IPR036582">
    <property type="entry name" value="Mao_N_sf"/>
</dbReference>
<dbReference type="SUPFAM" id="SSF52058">
    <property type="entry name" value="L domain-like"/>
    <property type="match status" value="1"/>
</dbReference>
<evidence type="ECO:0000256" key="1">
    <source>
        <dbReference type="ARBA" id="ARBA00022614"/>
    </source>
</evidence>